<dbReference type="AlphaFoldDB" id="A0A2G1VQE9"/>
<dbReference type="RefSeq" id="WP_099646607.1">
    <property type="nucleotide sequence ID" value="NZ_KZ319292.1"/>
</dbReference>
<comment type="caution">
    <text evidence="2">The sequence shown here is derived from an EMBL/GenBank/DDBJ whole genome shotgun (WGS) entry which is preliminary data.</text>
</comment>
<organism evidence="2 3">
    <name type="scientific">Leeuwenhoekiella nanhaiensis</name>
    <dbReference type="NCBI Taxonomy" id="1655491"/>
    <lineage>
        <taxon>Bacteria</taxon>
        <taxon>Pseudomonadati</taxon>
        <taxon>Bacteroidota</taxon>
        <taxon>Flavobacteriia</taxon>
        <taxon>Flavobacteriales</taxon>
        <taxon>Flavobacteriaceae</taxon>
        <taxon>Leeuwenhoekiella</taxon>
    </lineage>
</organism>
<keyword evidence="1" id="KW-0812">Transmembrane</keyword>
<feature type="transmembrane region" description="Helical" evidence="1">
    <location>
        <begin position="107"/>
        <end position="132"/>
    </location>
</feature>
<reference evidence="2 3" key="1">
    <citation type="submission" date="2017-08" db="EMBL/GenBank/DDBJ databases">
        <title>The whole genome shortgun sequences of strain Leeuwenhoekiella nanhaiensis G18 from the South China Sea.</title>
        <authorList>
            <person name="Liu Q."/>
        </authorList>
    </citation>
    <scope>NUCLEOTIDE SEQUENCE [LARGE SCALE GENOMIC DNA]</scope>
    <source>
        <strain evidence="2 3">G18</strain>
    </source>
</reference>
<feature type="transmembrane region" description="Helical" evidence="1">
    <location>
        <begin position="196"/>
        <end position="216"/>
    </location>
</feature>
<sequence length="229" mass="27249">MRGKLLVYIYLLLGLLEVFLVVNNSASYFYLHPLGALLIYWFYYINVRKHNFYLIFFFACELLNEVFFLFDFHYYFELVLLCYTLATFTMIYHLWPLFAKASLKFNFDILIGPLLGILGMLVIFWELLILVFEKIPNYTVFFIGLSALLSWIFFCTVLPLKNRHPQNSLLYLMGGLMAIMAPTMFIYTYLWDHILILALCMMTMLTLKWVIAIFLIRRDQILETSDEFL</sequence>
<evidence type="ECO:0000313" key="2">
    <source>
        <dbReference type="EMBL" id="PHQ28992.1"/>
    </source>
</evidence>
<dbReference type="Proteomes" id="UP000229433">
    <property type="component" value="Unassembled WGS sequence"/>
</dbReference>
<feature type="transmembrane region" description="Helical" evidence="1">
    <location>
        <begin position="138"/>
        <end position="158"/>
    </location>
</feature>
<dbReference type="EMBL" id="NQXA01000010">
    <property type="protein sequence ID" value="PHQ28992.1"/>
    <property type="molecule type" value="Genomic_DNA"/>
</dbReference>
<dbReference type="OrthoDB" id="1453018at2"/>
<feature type="transmembrane region" description="Helical" evidence="1">
    <location>
        <begin position="52"/>
        <end position="70"/>
    </location>
</feature>
<feature type="transmembrane region" description="Helical" evidence="1">
    <location>
        <begin position="76"/>
        <end position="95"/>
    </location>
</feature>
<feature type="transmembrane region" description="Helical" evidence="1">
    <location>
        <begin position="28"/>
        <end position="45"/>
    </location>
</feature>
<keyword evidence="1" id="KW-0472">Membrane</keyword>
<name>A0A2G1VQE9_9FLAO</name>
<protein>
    <submittedName>
        <fullName evidence="2">Uncharacterized protein</fullName>
    </submittedName>
</protein>
<evidence type="ECO:0000256" key="1">
    <source>
        <dbReference type="SAM" id="Phobius"/>
    </source>
</evidence>
<accession>A0A2G1VQE9</accession>
<keyword evidence="3" id="KW-1185">Reference proteome</keyword>
<feature type="transmembrane region" description="Helical" evidence="1">
    <location>
        <begin position="170"/>
        <end position="190"/>
    </location>
</feature>
<evidence type="ECO:0000313" key="3">
    <source>
        <dbReference type="Proteomes" id="UP000229433"/>
    </source>
</evidence>
<feature type="transmembrane region" description="Helical" evidence="1">
    <location>
        <begin position="5"/>
        <end position="22"/>
    </location>
</feature>
<proteinExistence type="predicted"/>
<keyword evidence="1" id="KW-1133">Transmembrane helix</keyword>
<gene>
    <name evidence="2" type="ORF">CJ305_12440</name>
</gene>